<keyword evidence="2" id="KW-0813">Transport</keyword>
<reference evidence="6" key="1">
    <citation type="submission" date="2021-01" db="EMBL/GenBank/DDBJ databases">
        <title>Whole genome shotgun sequence of Actinocatenispora rupis NBRC 107355.</title>
        <authorList>
            <person name="Komaki H."/>
            <person name="Tamura T."/>
        </authorList>
    </citation>
    <scope>NUCLEOTIDE SEQUENCE</scope>
    <source>
        <strain evidence="6">NBRC 107355</strain>
    </source>
</reference>
<dbReference type="GO" id="GO:0016887">
    <property type="term" value="F:ATP hydrolysis activity"/>
    <property type="evidence" value="ECO:0007669"/>
    <property type="project" value="InterPro"/>
</dbReference>
<sequence length="329" mass="35845">MTTPDPLLSVRELRTGFPVRSAVLRRTVGRIDAVAGVSFELRAGETLGLVGESGSGKSTIARTIVGLARAASGSVVFDGTDLTAAGPAELRRRLRDVQMIFQDPYASLNPRRTVRELVTEGWRIHPDLVPRRRWTAELAELLERVGLDPAHADRYPHQFSGGQRQRIGIARALALRPRLVICDEPVSALDVSIQAQVLNLLSDLQRDLGLTYLFISHDLAVVRHVADRVAVLYLGTIVEEADRDEIFTAPAHPYTRALLSAVPRLRPWRDPGPEPVPLVGDVPSPANPPSGCRFRTRCPVAEDRCATEVPALVVRGGHPVACHLAGVPV</sequence>
<dbReference type="InterPro" id="IPR003439">
    <property type="entry name" value="ABC_transporter-like_ATP-bd"/>
</dbReference>
<dbReference type="Gene3D" id="3.40.50.300">
    <property type="entry name" value="P-loop containing nucleotide triphosphate hydrolases"/>
    <property type="match status" value="1"/>
</dbReference>
<dbReference type="GO" id="GO:0005524">
    <property type="term" value="F:ATP binding"/>
    <property type="evidence" value="ECO:0007669"/>
    <property type="project" value="UniProtKB-KW"/>
</dbReference>
<dbReference type="PROSITE" id="PS50893">
    <property type="entry name" value="ABC_TRANSPORTER_2"/>
    <property type="match status" value="1"/>
</dbReference>
<dbReference type="InterPro" id="IPR050319">
    <property type="entry name" value="ABC_transp_ATP-bind"/>
</dbReference>
<evidence type="ECO:0000259" key="5">
    <source>
        <dbReference type="PROSITE" id="PS50893"/>
    </source>
</evidence>
<evidence type="ECO:0000256" key="2">
    <source>
        <dbReference type="ARBA" id="ARBA00022448"/>
    </source>
</evidence>
<dbReference type="Proteomes" id="UP000612808">
    <property type="component" value="Unassembled WGS sequence"/>
</dbReference>
<dbReference type="InterPro" id="IPR013563">
    <property type="entry name" value="Oligopep_ABC_C"/>
</dbReference>
<dbReference type="SUPFAM" id="SSF52540">
    <property type="entry name" value="P-loop containing nucleoside triphosphate hydrolases"/>
    <property type="match status" value="1"/>
</dbReference>
<keyword evidence="7" id="KW-1185">Reference proteome</keyword>
<dbReference type="NCBIfam" id="TIGR01727">
    <property type="entry name" value="oligo_HPY"/>
    <property type="match status" value="1"/>
</dbReference>
<protein>
    <submittedName>
        <fullName evidence="6">ABC transporter ATP-binding protein</fullName>
    </submittedName>
</protein>
<dbReference type="SMART" id="SM00382">
    <property type="entry name" value="AAA"/>
    <property type="match status" value="1"/>
</dbReference>
<evidence type="ECO:0000256" key="1">
    <source>
        <dbReference type="ARBA" id="ARBA00005417"/>
    </source>
</evidence>
<proteinExistence type="inferred from homology"/>
<evidence type="ECO:0000256" key="4">
    <source>
        <dbReference type="ARBA" id="ARBA00022840"/>
    </source>
</evidence>
<dbReference type="CDD" id="cd03257">
    <property type="entry name" value="ABC_NikE_OppD_transporters"/>
    <property type="match status" value="1"/>
</dbReference>
<dbReference type="PANTHER" id="PTHR43776:SF7">
    <property type="entry name" value="D,D-DIPEPTIDE TRANSPORT ATP-BINDING PROTEIN DDPF-RELATED"/>
    <property type="match status" value="1"/>
</dbReference>
<dbReference type="FunFam" id="3.40.50.300:FF:000016">
    <property type="entry name" value="Oligopeptide ABC transporter ATP-binding component"/>
    <property type="match status" value="1"/>
</dbReference>
<dbReference type="InterPro" id="IPR017871">
    <property type="entry name" value="ABC_transporter-like_CS"/>
</dbReference>
<evidence type="ECO:0000256" key="3">
    <source>
        <dbReference type="ARBA" id="ARBA00022741"/>
    </source>
</evidence>
<dbReference type="InterPro" id="IPR003593">
    <property type="entry name" value="AAA+_ATPase"/>
</dbReference>
<dbReference type="PROSITE" id="PS00211">
    <property type="entry name" value="ABC_TRANSPORTER_1"/>
    <property type="match status" value="1"/>
</dbReference>
<keyword evidence="3" id="KW-0547">Nucleotide-binding</keyword>
<dbReference type="EMBL" id="BOMB01000030">
    <property type="protein sequence ID" value="GID14286.1"/>
    <property type="molecule type" value="Genomic_DNA"/>
</dbReference>
<name>A0A8J3NCR5_9ACTN</name>
<gene>
    <name evidence="6" type="ORF">Aru02nite_51750</name>
</gene>
<dbReference type="RefSeq" id="WP_203662108.1">
    <property type="nucleotide sequence ID" value="NZ_BAAAZM010000001.1"/>
</dbReference>
<dbReference type="InterPro" id="IPR027417">
    <property type="entry name" value="P-loop_NTPase"/>
</dbReference>
<dbReference type="PANTHER" id="PTHR43776">
    <property type="entry name" value="TRANSPORT ATP-BINDING PROTEIN"/>
    <property type="match status" value="1"/>
</dbReference>
<dbReference type="Pfam" id="PF00005">
    <property type="entry name" value="ABC_tran"/>
    <property type="match status" value="1"/>
</dbReference>
<dbReference type="AlphaFoldDB" id="A0A8J3NCR5"/>
<keyword evidence="4 6" id="KW-0067">ATP-binding</keyword>
<feature type="domain" description="ABC transporter" evidence="5">
    <location>
        <begin position="19"/>
        <end position="259"/>
    </location>
</feature>
<organism evidence="6 7">
    <name type="scientific">Actinocatenispora rupis</name>
    <dbReference type="NCBI Taxonomy" id="519421"/>
    <lineage>
        <taxon>Bacteria</taxon>
        <taxon>Bacillati</taxon>
        <taxon>Actinomycetota</taxon>
        <taxon>Actinomycetes</taxon>
        <taxon>Micromonosporales</taxon>
        <taxon>Micromonosporaceae</taxon>
        <taxon>Actinocatenispora</taxon>
    </lineage>
</organism>
<dbReference type="GO" id="GO:0015833">
    <property type="term" value="P:peptide transport"/>
    <property type="evidence" value="ECO:0007669"/>
    <property type="project" value="InterPro"/>
</dbReference>
<comment type="caution">
    <text evidence="6">The sequence shown here is derived from an EMBL/GenBank/DDBJ whole genome shotgun (WGS) entry which is preliminary data.</text>
</comment>
<accession>A0A8J3NCR5</accession>
<comment type="similarity">
    <text evidence="1">Belongs to the ABC transporter superfamily.</text>
</comment>
<dbReference type="GO" id="GO:0055085">
    <property type="term" value="P:transmembrane transport"/>
    <property type="evidence" value="ECO:0007669"/>
    <property type="project" value="UniProtKB-ARBA"/>
</dbReference>
<evidence type="ECO:0000313" key="7">
    <source>
        <dbReference type="Proteomes" id="UP000612808"/>
    </source>
</evidence>
<dbReference type="Pfam" id="PF08352">
    <property type="entry name" value="oligo_HPY"/>
    <property type="match status" value="1"/>
</dbReference>
<evidence type="ECO:0000313" key="6">
    <source>
        <dbReference type="EMBL" id="GID14286.1"/>
    </source>
</evidence>